<dbReference type="PROSITE" id="PS00028">
    <property type="entry name" value="ZINC_FINGER_C2H2_1"/>
    <property type="match status" value="4"/>
</dbReference>
<reference evidence="16" key="2">
    <citation type="submission" date="2016-05" db="EMBL/GenBank/DDBJ databases">
        <authorList>
            <person name="Lavstsen T."/>
            <person name="Jespersen J.S."/>
        </authorList>
    </citation>
    <scope>NUCLEOTIDE SEQUENCE</scope>
    <source>
        <tissue evidence="16">Brain</tissue>
    </source>
</reference>
<evidence type="ECO:0000256" key="6">
    <source>
        <dbReference type="ARBA" id="ARBA00022771"/>
    </source>
</evidence>
<dbReference type="GO" id="GO:0003677">
    <property type="term" value="F:DNA binding"/>
    <property type="evidence" value="ECO:0007669"/>
    <property type="project" value="UniProtKB-KW"/>
</dbReference>
<reference evidence="17" key="5">
    <citation type="submission" date="2025-05" db="UniProtKB">
        <authorList>
            <consortium name="Ensembl"/>
        </authorList>
    </citation>
    <scope>IDENTIFICATION</scope>
</reference>
<reference evidence="17" key="1">
    <citation type="submission" date="2014-08" db="EMBL/GenBank/DDBJ databases">
        <authorList>
            <person name="Senf B."/>
            <person name="Petzold A."/>
            <person name="Downie B.R."/>
            <person name="Koch P."/>
            <person name="Platzer M."/>
        </authorList>
    </citation>
    <scope>NUCLEOTIDE SEQUENCE [LARGE SCALE GENOMIC DNA]</scope>
    <source>
        <strain evidence="17">GRZ</strain>
    </source>
</reference>
<evidence type="ECO:0000256" key="3">
    <source>
        <dbReference type="ARBA" id="ARBA00006991"/>
    </source>
</evidence>
<keyword evidence="7" id="KW-0862">Zinc</keyword>
<keyword evidence="9" id="KW-0238">DNA-binding</keyword>
<evidence type="ECO:0000256" key="12">
    <source>
        <dbReference type="PROSITE-ProRule" id="PRU00042"/>
    </source>
</evidence>
<evidence type="ECO:0000256" key="9">
    <source>
        <dbReference type="ARBA" id="ARBA00023125"/>
    </source>
</evidence>
<dbReference type="InterPro" id="IPR050331">
    <property type="entry name" value="Zinc_finger"/>
</dbReference>
<feature type="region of interest" description="Disordered" evidence="13">
    <location>
        <begin position="81"/>
        <end position="121"/>
    </location>
</feature>
<keyword evidence="10" id="KW-0804">Transcription</keyword>
<dbReference type="SUPFAM" id="SSF57667">
    <property type="entry name" value="beta-beta-alpha zinc fingers"/>
    <property type="match status" value="2"/>
</dbReference>
<evidence type="ECO:0000256" key="4">
    <source>
        <dbReference type="ARBA" id="ARBA00022723"/>
    </source>
</evidence>
<evidence type="ECO:0000259" key="14">
    <source>
        <dbReference type="PROSITE" id="PS50157"/>
    </source>
</evidence>
<evidence type="ECO:0000256" key="11">
    <source>
        <dbReference type="ARBA" id="ARBA00023242"/>
    </source>
</evidence>
<feature type="domain" description="C2H2-type" evidence="14">
    <location>
        <begin position="345"/>
        <end position="372"/>
    </location>
</feature>
<keyword evidence="6 12" id="KW-0863">Zinc-finger</keyword>
<dbReference type="FunFam" id="3.30.160.60:FF:000100">
    <property type="entry name" value="Zinc finger 45-like"/>
    <property type="match status" value="1"/>
</dbReference>
<feature type="domain" description="C2H2-type" evidence="14">
    <location>
        <begin position="373"/>
        <end position="400"/>
    </location>
</feature>
<dbReference type="Pfam" id="PF00096">
    <property type="entry name" value="zf-C2H2"/>
    <property type="match status" value="3"/>
</dbReference>
<evidence type="ECO:0000256" key="2">
    <source>
        <dbReference type="ARBA" id="ARBA00004123"/>
    </source>
</evidence>
<dbReference type="AlphaFoldDB" id="A0A1A8AWU1"/>
<dbReference type="EMBL" id="HAEJ01003461">
    <property type="protein sequence ID" value="SBS43918.1"/>
    <property type="molecule type" value="Transcribed_RNA"/>
</dbReference>
<dbReference type="Proteomes" id="UP000822369">
    <property type="component" value="Chromosome 2"/>
</dbReference>
<evidence type="ECO:0000313" key="15">
    <source>
        <dbReference type="EMBL" id="KAF7228254.1"/>
    </source>
</evidence>
<evidence type="ECO:0000313" key="17">
    <source>
        <dbReference type="Ensembl" id="ENSNFUP00015007456.1"/>
    </source>
</evidence>
<dbReference type="FunFam" id="3.30.160.60:FF:002274">
    <property type="entry name" value="Zinc finger protein 432"/>
    <property type="match status" value="1"/>
</dbReference>
<feature type="domain" description="C2H2-type" evidence="14">
    <location>
        <begin position="317"/>
        <end position="344"/>
    </location>
</feature>
<dbReference type="GO" id="GO:0010468">
    <property type="term" value="P:regulation of gene expression"/>
    <property type="evidence" value="ECO:0007669"/>
    <property type="project" value="TreeGrafter"/>
</dbReference>
<accession>A0A1A8AWU1</accession>
<dbReference type="FunFam" id="3.30.160.60:FF:000770">
    <property type="entry name" value="zinc finger protein 16"/>
    <property type="match status" value="1"/>
</dbReference>
<protein>
    <submittedName>
        <fullName evidence="15">Zinc finger and SCAN domain-containing protein 32-like</fullName>
    </submittedName>
</protein>
<dbReference type="EMBL" id="HADY01021147">
    <property type="protein sequence ID" value="SBP59632.1"/>
    <property type="molecule type" value="Transcribed_RNA"/>
</dbReference>
<dbReference type="GeneTree" id="ENSGT01150000286952"/>
<dbReference type="GeneID" id="107376917"/>
<evidence type="ECO:0000256" key="5">
    <source>
        <dbReference type="ARBA" id="ARBA00022737"/>
    </source>
</evidence>
<evidence type="ECO:0000313" key="16">
    <source>
        <dbReference type="EMBL" id="SBP59632.1"/>
    </source>
</evidence>
<evidence type="ECO:0000256" key="1">
    <source>
        <dbReference type="ARBA" id="ARBA00003767"/>
    </source>
</evidence>
<proteinExistence type="inferred from homology"/>
<name>A0A1A8AWU1_NOTFU</name>
<organism evidence="16">
    <name type="scientific">Nothobranchius furzeri</name>
    <name type="common">Turquoise killifish</name>
    <dbReference type="NCBI Taxonomy" id="105023"/>
    <lineage>
        <taxon>Eukaryota</taxon>
        <taxon>Metazoa</taxon>
        <taxon>Chordata</taxon>
        <taxon>Craniata</taxon>
        <taxon>Vertebrata</taxon>
        <taxon>Euteleostomi</taxon>
        <taxon>Actinopterygii</taxon>
        <taxon>Neopterygii</taxon>
        <taxon>Teleostei</taxon>
        <taxon>Neoteleostei</taxon>
        <taxon>Acanthomorphata</taxon>
        <taxon>Ovalentaria</taxon>
        <taxon>Atherinomorphae</taxon>
        <taxon>Cyprinodontiformes</taxon>
        <taxon>Nothobranchiidae</taxon>
        <taxon>Nothobranchius</taxon>
    </lineage>
</organism>
<dbReference type="KEGG" id="nfu:107376917"/>
<comment type="function">
    <text evidence="1">May be involved in transcriptional regulation.</text>
</comment>
<dbReference type="PANTHER" id="PTHR16515:SF49">
    <property type="entry name" value="GASTRULA ZINC FINGER PROTEIN XLCGF49.1-LIKE-RELATED"/>
    <property type="match status" value="1"/>
</dbReference>
<gene>
    <name evidence="16" type="primary">Nfu_g_1_004513</name>
    <name evidence="17" type="synonym">LOC107376917</name>
    <name evidence="15" type="ORF">G4P62_000351</name>
</gene>
<sequence length="429" mass="46224">MSTNMPVGSMNMESQLLSIMSVLVKAAVAEIIQLFSESSDSLRLHLSQSLKENENLRVRMKVMRSELFSLKLQTRTSRPASRFSSFRGNVPKPRPRSQGFMKTSVSAKAPGGASSISVQSDNKTSSSVSQVQCADVAIPDVILIKDEDDVGGCEPVVGQDNFGDDGAPDGAAAEAQTFDAAASASSCLTDDNEELRIVSVHSGGTGALQKDGVTLFSASELQALSSLSEHSITSDSHLNFTTSANDRAPMRGMRENSVEVVRSSQLERNHPTQMASAMINPTLSLAAAGSNGHGGHPSHISQFSQQQTAFPSMVKSQDCSFCGERFHNREDLIVHRASHTGEHPIACSLCGKSFVNKTTLSIHMRIHTGEKPYACAQCGKRFTQNGSLKIHLRTHSGEKPYQCNQCSASFNNPSNLRRHMTTHNANTAL</sequence>
<keyword evidence="8" id="KW-0805">Transcription regulation</keyword>
<dbReference type="InterPro" id="IPR013087">
    <property type="entry name" value="Znf_C2H2_type"/>
</dbReference>
<comment type="subcellular location">
    <subcellularLocation>
        <location evidence="2">Nucleus</location>
    </subcellularLocation>
</comment>
<comment type="similarity">
    <text evidence="3">Belongs to the krueppel C2H2-type zinc-finger protein family.</text>
</comment>
<keyword evidence="11" id="KW-0539">Nucleus</keyword>
<evidence type="ECO:0000256" key="13">
    <source>
        <dbReference type="SAM" id="MobiDB-lite"/>
    </source>
</evidence>
<dbReference type="Proteomes" id="UP000694548">
    <property type="component" value="Chromosome sgr01"/>
</dbReference>
<keyword evidence="4" id="KW-0479">Metal-binding</keyword>
<reference evidence="15" key="4">
    <citation type="submission" date="2020-03" db="EMBL/GenBank/DDBJ databases">
        <title>Intra-Species Differences in Population Size shape Life History and Genome Evolution.</title>
        <authorList>
            <person name="Willemsen D."/>
            <person name="Cui R."/>
            <person name="Valenzano D.R."/>
        </authorList>
    </citation>
    <scope>NUCLEOTIDE SEQUENCE</scope>
    <source>
        <strain evidence="15">GRZ</strain>
        <tissue evidence="15">Whole</tissue>
    </source>
</reference>
<dbReference type="Gene3D" id="3.30.160.60">
    <property type="entry name" value="Classic Zinc Finger"/>
    <property type="match status" value="4"/>
</dbReference>
<evidence type="ECO:0000256" key="7">
    <source>
        <dbReference type="ARBA" id="ARBA00022833"/>
    </source>
</evidence>
<evidence type="ECO:0000313" key="18">
    <source>
        <dbReference type="Proteomes" id="UP000694548"/>
    </source>
</evidence>
<dbReference type="OMA" id="ANDRAPM"/>
<dbReference type="Ensembl" id="ENSNFUT00015007845.1">
    <property type="protein sequence ID" value="ENSNFUP00015007456.1"/>
    <property type="gene ID" value="ENSNFUG00015003667.1"/>
</dbReference>
<dbReference type="GO" id="GO:0005634">
    <property type="term" value="C:nucleus"/>
    <property type="evidence" value="ECO:0007669"/>
    <property type="project" value="UniProtKB-SubCell"/>
</dbReference>
<dbReference type="EMBL" id="JAAVVJ010000002">
    <property type="protein sequence ID" value="KAF7228254.1"/>
    <property type="molecule type" value="Genomic_DNA"/>
</dbReference>
<dbReference type="PROSITE" id="PS50157">
    <property type="entry name" value="ZINC_FINGER_C2H2_2"/>
    <property type="match status" value="4"/>
</dbReference>
<keyword evidence="5" id="KW-0677">Repeat</keyword>
<dbReference type="Bgee" id="ENSNFUG00015003667">
    <property type="expression patterns" value="Expressed in organism subdivision and 1 other cell type or tissue"/>
</dbReference>
<dbReference type="PANTHER" id="PTHR16515">
    <property type="entry name" value="PR DOMAIN ZINC FINGER PROTEIN"/>
    <property type="match status" value="1"/>
</dbReference>
<keyword evidence="18" id="KW-1185">Reference proteome</keyword>
<feature type="domain" description="C2H2-type" evidence="14">
    <location>
        <begin position="401"/>
        <end position="428"/>
    </location>
</feature>
<dbReference type="InterPro" id="IPR036236">
    <property type="entry name" value="Znf_C2H2_sf"/>
</dbReference>
<evidence type="ECO:0000256" key="10">
    <source>
        <dbReference type="ARBA" id="ARBA00023163"/>
    </source>
</evidence>
<dbReference type="SMART" id="SM00355">
    <property type="entry name" value="ZnF_C2H2"/>
    <property type="match status" value="4"/>
</dbReference>
<dbReference type="OrthoDB" id="6077919at2759"/>
<reference evidence="16" key="3">
    <citation type="submission" date="2016-06" db="EMBL/GenBank/DDBJ databases">
        <title>The genome of a short-lived fish provides insights into sex chromosome evolution and the genetic control of aging.</title>
        <authorList>
            <person name="Reichwald K."/>
            <person name="Felder M."/>
            <person name="Petzold A."/>
            <person name="Koch P."/>
            <person name="Groth M."/>
            <person name="Platzer M."/>
        </authorList>
    </citation>
    <scope>NUCLEOTIDE SEQUENCE</scope>
    <source>
        <tissue evidence="16">Brain</tissue>
    </source>
</reference>
<dbReference type="GO" id="GO:0008270">
    <property type="term" value="F:zinc ion binding"/>
    <property type="evidence" value="ECO:0007669"/>
    <property type="project" value="UniProtKB-KW"/>
</dbReference>
<evidence type="ECO:0000256" key="8">
    <source>
        <dbReference type="ARBA" id="ARBA00023015"/>
    </source>
</evidence>